<protein>
    <submittedName>
        <fullName evidence="2">Uncharacterized protein</fullName>
    </submittedName>
</protein>
<dbReference type="Proteomes" id="UP000551758">
    <property type="component" value="Unassembled WGS sequence"/>
</dbReference>
<gene>
    <name evidence="2" type="ORF">HPG69_015280</name>
</gene>
<accession>A0A7J7EM37</accession>
<comment type="caution">
    <text evidence="2">The sequence shown here is derived from an EMBL/GenBank/DDBJ whole genome shotgun (WGS) entry which is preliminary data.</text>
</comment>
<keyword evidence="3" id="KW-1185">Reference proteome</keyword>
<sequence>MDHRGARAQRRPKEARHTQQLARTLAQRLKASSRTPTSANDLVQIEFRGDGGNGVLDALSLLSKGKREKRCEKTREKVEEEQGEEAEWW</sequence>
<reference evidence="2 3" key="1">
    <citation type="journal article" date="2020" name="Mol. Biol. Evol.">
        <title>Interspecific Gene Flow and the Evolution of Specialization in Black and White Rhinoceros.</title>
        <authorList>
            <person name="Moodley Y."/>
            <person name="Westbury M.V."/>
            <person name="Russo I.M."/>
            <person name="Gopalakrishnan S."/>
            <person name="Rakotoarivelo A."/>
            <person name="Olsen R.A."/>
            <person name="Prost S."/>
            <person name="Tunstall T."/>
            <person name="Ryder O.A."/>
            <person name="Dalen L."/>
            <person name="Bruford M.W."/>
        </authorList>
    </citation>
    <scope>NUCLEOTIDE SEQUENCE [LARGE SCALE GENOMIC DNA]</scope>
    <source>
        <strain evidence="2">SBR-YM</strain>
        <tissue evidence="2">Skin</tissue>
    </source>
</reference>
<name>A0A7J7EM37_DICBM</name>
<dbReference type="AlphaFoldDB" id="A0A7J7EM37"/>
<evidence type="ECO:0000313" key="2">
    <source>
        <dbReference type="EMBL" id="KAF5916855.1"/>
    </source>
</evidence>
<feature type="region of interest" description="Disordered" evidence="1">
    <location>
        <begin position="1"/>
        <end position="21"/>
    </location>
</feature>
<evidence type="ECO:0000313" key="3">
    <source>
        <dbReference type="Proteomes" id="UP000551758"/>
    </source>
</evidence>
<organism evidence="2 3">
    <name type="scientific">Diceros bicornis minor</name>
    <name type="common">South-central black rhinoceros</name>
    <dbReference type="NCBI Taxonomy" id="77932"/>
    <lineage>
        <taxon>Eukaryota</taxon>
        <taxon>Metazoa</taxon>
        <taxon>Chordata</taxon>
        <taxon>Craniata</taxon>
        <taxon>Vertebrata</taxon>
        <taxon>Euteleostomi</taxon>
        <taxon>Mammalia</taxon>
        <taxon>Eutheria</taxon>
        <taxon>Laurasiatheria</taxon>
        <taxon>Perissodactyla</taxon>
        <taxon>Rhinocerotidae</taxon>
        <taxon>Diceros</taxon>
    </lineage>
</organism>
<evidence type="ECO:0000256" key="1">
    <source>
        <dbReference type="SAM" id="MobiDB-lite"/>
    </source>
</evidence>
<dbReference type="EMBL" id="JACDTQ010002656">
    <property type="protein sequence ID" value="KAF5916855.1"/>
    <property type="molecule type" value="Genomic_DNA"/>
</dbReference>
<feature type="compositionally biased region" description="Basic and acidic residues" evidence="1">
    <location>
        <begin position="1"/>
        <end position="17"/>
    </location>
</feature>
<proteinExistence type="predicted"/>